<name>A0A0F8CN31_CERFI</name>
<dbReference type="Proteomes" id="UP000034841">
    <property type="component" value="Unassembled WGS sequence"/>
</dbReference>
<keyword evidence="5" id="KW-1185">Reference proteome</keyword>
<dbReference type="InterPro" id="IPR007111">
    <property type="entry name" value="NACHT_NTPase"/>
</dbReference>
<dbReference type="InterPro" id="IPR031359">
    <property type="entry name" value="NACHT_N"/>
</dbReference>
<dbReference type="InterPro" id="IPR027417">
    <property type="entry name" value="P-loop_NTPase"/>
</dbReference>
<dbReference type="OrthoDB" id="538223at2759"/>
<evidence type="ECO:0000256" key="1">
    <source>
        <dbReference type="ARBA" id="ARBA00022737"/>
    </source>
</evidence>
<feature type="region of interest" description="Disordered" evidence="2">
    <location>
        <begin position="1"/>
        <end position="49"/>
    </location>
</feature>
<proteinExistence type="predicted"/>
<protein>
    <submittedName>
        <fullName evidence="4">Vegetative incompatibility protein HET-E-1</fullName>
    </submittedName>
</protein>
<dbReference type="PANTHER" id="PTHR10039">
    <property type="entry name" value="AMELOGENIN"/>
    <property type="match status" value="1"/>
</dbReference>
<dbReference type="AlphaFoldDB" id="A0A0F8CN31"/>
<gene>
    <name evidence="4" type="primary">HET-E1_37</name>
    <name evidence="4" type="ORF">CFO_g5505</name>
</gene>
<dbReference type="Pfam" id="PF17100">
    <property type="entry name" value="NACHT_N"/>
    <property type="match status" value="1"/>
</dbReference>
<dbReference type="InterPro" id="IPR056884">
    <property type="entry name" value="NPHP3-like_N"/>
</dbReference>
<feature type="compositionally biased region" description="Low complexity" evidence="2">
    <location>
        <begin position="15"/>
        <end position="24"/>
    </location>
</feature>
<organism evidence="4 5">
    <name type="scientific">Ceratocystis fimbriata f. sp. platani</name>
    <dbReference type="NCBI Taxonomy" id="88771"/>
    <lineage>
        <taxon>Eukaryota</taxon>
        <taxon>Fungi</taxon>
        <taxon>Dikarya</taxon>
        <taxon>Ascomycota</taxon>
        <taxon>Pezizomycotina</taxon>
        <taxon>Sordariomycetes</taxon>
        <taxon>Hypocreomycetidae</taxon>
        <taxon>Microascales</taxon>
        <taxon>Ceratocystidaceae</taxon>
        <taxon>Ceratocystis</taxon>
    </lineage>
</organism>
<reference evidence="4 5" key="1">
    <citation type="submission" date="2015-04" db="EMBL/GenBank/DDBJ databases">
        <title>Genome sequence of Ceratocystis platani, a major pathogen of plane trees.</title>
        <authorList>
            <person name="Belbahri L."/>
        </authorList>
    </citation>
    <scope>NUCLEOTIDE SEQUENCE [LARGE SCALE GENOMIC DNA]</scope>
    <source>
        <strain evidence="4 5">CFO</strain>
    </source>
</reference>
<dbReference type="Gene3D" id="3.40.50.300">
    <property type="entry name" value="P-loop containing nucleotide triphosphate hydrolases"/>
    <property type="match status" value="1"/>
</dbReference>
<comment type="caution">
    <text evidence="4">The sequence shown here is derived from an EMBL/GenBank/DDBJ whole genome shotgun (WGS) entry which is preliminary data.</text>
</comment>
<dbReference type="PROSITE" id="PS50837">
    <property type="entry name" value="NACHT"/>
    <property type="match status" value="1"/>
</dbReference>
<evidence type="ECO:0000313" key="5">
    <source>
        <dbReference type="Proteomes" id="UP000034841"/>
    </source>
</evidence>
<accession>A0A0F8CN31</accession>
<feature type="domain" description="NACHT" evidence="3">
    <location>
        <begin position="377"/>
        <end position="525"/>
    </location>
</feature>
<dbReference type="Pfam" id="PF24883">
    <property type="entry name" value="NPHP3_N"/>
    <property type="match status" value="1"/>
</dbReference>
<dbReference type="EMBL" id="LBBL01000592">
    <property type="protein sequence ID" value="KKF92142.1"/>
    <property type="molecule type" value="Genomic_DNA"/>
</dbReference>
<feature type="compositionally biased region" description="Basic residues" evidence="2">
    <location>
        <begin position="1"/>
        <end position="10"/>
    </location>
</feature>
<evidence type="ECO:0000259" key="3">
    <source>
        <dbReference type="PROSITE" id="PS50837"/>
    </source>
</evidence>
<evidence type="ECO:0000313" key="4">
    <source>
        <dbReference type="EMBL" id="KKF92142.1"/>
    </source>
</evidence>
<sequence>MHMLGPRRKPGQATSPAAPSSVAVQLEPEQATSLLDATTPPSPPKPEPVALSTLQEKIWENAYKGSRSKEPKLVEAFEKIILSESHDDETSVKPADQIEGMATAELNVTSSQMRKFAEQGIEKTKKQAALVQGVDDGLKAVQAVMRIMDRALRVAPEAAVIWATVCLGIEVLKNPITEAVENQKGIQYVLGRTEWYWNLTSLLLEENKRHTTTVVLRETLEKNITRLFEKLLLYQIRSICLYHRSRAATFVRDMFLIDDWAGQLNDIKATENNVLHDMEQYNTQEIQTQIRDLNNTACDLQVGLGSIYAAIQSQAQQQEKRHLDDKDNECLRDLYTIDTRTDKKKVQDKKGGLLRDSYKWILEHKDFKKFKNEAESRILWIKGDAGKGKTMLLCGIIDELELDPSTSPYYFFCQATGGNRLSSATSVLRGLLYHLARCNPHLIKYVRAKYDPVGKMLFENEYAWYEVCGIATEMLKDPSLEDAILVVDALDECTVDRQHLLDFITESSTTKWISLQRSTLTSNSR</sequence>
<keyword evidence="1" id="KW-0677">Repeat</keyword>
<evidence type="ECO:0000256" key="2">
    <source>
        <dbReference type="SAM" id="MobiDB-lite"/>
    </source>
</evidence>